<name>A0A6D2KWN6_9BRAS</name>
<keyword evidence="3" id="KW-1185">Reference proteome</keyword>
<evidence type="ECO:0000313" key="3">
    <source>
        <dbReference type="Proteomes" id="UP000467841"/>
    </source>
</evidence>
<dbReference type="EMBL" id="CACVBM020001703">
    <property type="protein sequence ID" value="CAA7057699.1"/>
    <property type="molecule type" value="Genomic_DNA"/>
</dbReference>
<proteinExistence type="predicted"/>
<comment type="caution">
    <text evidence="2">The sequence shown here is derived from an EMBL/GenBank/DDBJ whole genome shotgun (WGS) entry which is preliminary data.</text>
</comment>
<dbReference type="Proteomes" id="UP000467841">
    <property type="component" value="Unassembled WGS sequence"/>
</dbReference>
<evidence type="ECO:0000256" key="1">
    <source>
        <dbReference type="SAM" id="MobiDB-lite"/>
    </source>
</evidence>
<gene>
    <name evidence="2" type="ORF">MERR_LOCUS44935</name>
</gene>
<dbReference type="AlphaFoldDB" id="A0A6D2KWN6"/>
<sequence length="119" mass="13132">MGIKPIISRTRDGRRSGEIAHAGNSCLSLSSSNLQVTAYNTRPKGRKLKCWRGDHTYLCAAGVKWTREGLLHQVGWTSSFARPTFSLSTRSWMGDSNSSSPTHWLDSPSFSCLTQSSPQ</sequence>
<reference evidence="2" key="1">
    <citation type="submission" date="2020-01" db="EMBL/GenBank/DDBJ databases">
        <authorList>
            <person name="Mishra B."/>
        </authorList>
    </citation>
    <scope>NUCLEOTIDE SEQUENCE [LARGE SCALE GENOMIC DNA]</scope>
</reference>
<feature type="region of interest" description="Disordered" evidence="1">
    <location>
        <begin position="92"/>
        <end position="119"/>
    </location>
</feature>
<accession>A0A6D2KWN6</accession>
<protein>
    <submittedName>
        <fullName evidence="2">Uncharacterized protein</fullName>
    </submittedName>
</protein>
<evidence type="ECO:0000313" key="2">
    <source>
        <dbReference type="EMBL" id="CAA7057699.1"/>
    </source>
</evidence>
<organism evidence="2 3">
    <name type="scientific">Microthlaspi erraticum</name>
    <dbReference type="NCBI Taxonomy" id="1685480"/>
    <lineage>
        <taxon>Eukaryota</taxon>
        <taxon>Viridiplantae</taxon>
        <taxon>Streptophyta</taxon>
        <taxon>Embryophyta</taxon>
        <taxon>Tracheophyta</taxon>
        <taxon>Spermatophyta</taxon>
        <taxon>Magnoliopsida</taxon>
        <taxon>eudicotyledons</taxon>
        <taxon>Gunneridae</taxon>
        <taxon>Pentapetalae</taxon>
        <taxon>rosids</taxon>
        <taxon>malvids</taxon>
        <taxon>Brassicales</taxon>
        <taxon>Brassicaceae</taxon>
        <taxon>Coluteocarpeae</taxon>
        <taxon>Microthlaspi</taxon>
    </lineage>
</organism>